<comment type="caution">
    <text evidence="1">The sequence shown here is derived from an EMBL/GenBank/DDBJ whole genome shotgun (WGS) entry which is preliminary data.</text>
</comment>
<sequence length="351" mass="41100">MADQDPVMRVVDRVFRKHGVRPRRRRRAKTQRIVDVALEVLGEYRPMTVRQVYYQLVARHIIENKRSQYQAVSIALRDARKWGEIPWEWIEDRLRRPRRVSMWHDLAEFATTAVNSYRRDVWETQEHYVECWLEKDALSGLFEDVLRPYGVTLNVGRGYDGWSSIRNAAMRYLAWERGNDDDEEEPYPEEVLPKTEDSTEVLNEKLRGFLAVADARKAFSANPLKHRPRPVTVLYFGDFDPSGRDMVRSLEKRINFFGTYPKIRISALLRSDIDEYDLPPDFAKKTDSRAASFIAEHGDISVELDALPVTVLLKRLEDSIRDIMDLTALDEVLQAEKEDKSRITLEWRAKS</sequence>
<evidence type="ECO:0000313" key="1">
    <source>
        <dbReference type="EMBL" id="KKN85766.1"/>
    </source>
</evidence>
<gene>
    <name evidence="1" type="ORF">LCGC14_0275720</name>
</gene>
<protein>
    <submittedName>
        <fullName evidence="1">Uncharacterized protein</fullName>
    </submittedName>
</protein>
<organism evidence="1">
    <name type="scientific">marine sediment metagenome</name>
    <dbReference type="NCBI Taxonomy" id="412755"/>
    <lineage>
        <taxon>unclassified sequences</taxon>
        <taxon>metagenomes</taxon>
        <taxon>ecological metagenomes</taxon>
    </lineage>
</organism>
<accession>A0A0F9WIJ9</accession>
<proteinExistence type="predicted"/>
<dbReference type="AlphaFoldDB" id="A0A0F9WIJ9"/>
<dbReference type="EMBL" id="LAZR01000155">
    <property type="protein sequence ID" value="KKN85766.1"/>
    <property type="molecule type" value="Genomic_DNA"/>
</dbReference>
<name>A0A0F9WIJ9_9ZZZZ</name>
<reference evidence="1" key="1">
    <citation type="journal article" date="2015" name="Nature">
        <title>Complex archaea that bridge the gap between prokaryotes and eukaryotes.</title>
        <authorList>
            <person name="Spang A."/>
            <person name="Saw J.H."/>
            <person name="Jorgensen S.L."/>
            <person name="Zaremba-Niedzwiedzka K."/>
            <person name="Martijn J."/>
            <person name="Lind A.E."/>
            <person name="van Eijk R."/>
            <person name="Schleper C."/>
            <person name="Guy L."/>
            <person name="Ettema T.J."/>
        </authorList>
    </citation>
    <scope>NUCLEOTIDE SEQUENCE</scope>
</reference>